<organism evidence="10 11">
    <name type="scientific">Lentinula lateritia</name>
    <dbReference type="NCBI Taxonomy" id="40482"/>
    <lineage>
        <taxon>Eukaryota</taxon>
        <taxon>Fungi</taxon>
        <taxon>Dikarya</taxon>
        <taxon>Basidiomycota</taxon>
        <taxon>Agaricomycotina</taxon>
        <taxon>Agaricomycetes</taxon>
        <taxon>Agaricomycetidae</taxon>
        <taxon>Agaricales</taxon>
        <taxon>Marasmiineae</taxon>
        <taxon>Omphalotaceae</taxon>
        <taxon>Lentinula</taxon>
    </lineage>
</organism>
<dbReference type="InterPro" id="IPR032805">
    <property type="entry name" value="Wax_synthase_dom"/>
</dbReference>
<reference evidence="10" key="2">
    <citation type="journal article" date="2023" name="Proc. Natl. Acad. Sci. U.S.A.">
        <title>A global phylogenomic analysis of the shiitake genus Lentinula.</title>
        <authorList>
            <person name="Sierra-Patev S."/>
            <person name="Min B."/>
            <person name="Naranjo-Ortiz M."/>
            <person name="Looney B."/>
            <person name="Konkel Z."/>
            <person name="Slot J.C."/>
            <person name="Sakamoto Y."/>
            <person name="Steenwyk J.L."/>
            <person name="Rokas A."/>
            <person name="Carro J."/>
            <person name="Camarero S."/>
            <person name="Ferreira P."/>
            <person name="Molpeceres G."/>
            <person name="Ruiz-Duenas F.J."/>
            <person name="Serrano A."/>
            <person name="Henrissat B."/>
            <person name="Drula E."/>
            <person name="Hughes K.W."/>
            <person name="Mata J.L."/>
            <person name="Ishikawa N.K."/>
            <person name="Vargas-Isla R."/>
            <person name="Ushijima S."/>
            <person name="Smith C.A."/>
            <person name="Donoghue J."/>
            <person name="Ahrendt S."/>
            <person name="Andreopoulos W."/>
            <person name="He G."/>
            <person name="LaButti K."/>
            <person name="Lipzen A."/>
            <person name="Ng V."/>
            <person name="Riley R."/>
            <person name="Sandor L."/>
            <person name="Barry K."/>
            <person name="Martinez A.T."/>
            <person name="Xiao Y."/>
            <person name="Gibbons J.G."/>
            <person name="Terashima K."/>
            <person name="Grigoriev I.V."/>
            <person name="Hibbett D."/>
        </authorList>
    </citation>
    <scope>NUCLEOTIDE SEQUENCE</scope>
    <source>
        <strain evidence="10">Sp2 HRB7682 ss15</strain>
    </source>
</reference>
<feature type="domain" description="Wax synthase" evidence="9">
    <location>
        <begin position="226"/>
        <end position="311"/>
    </location>
</feature>
<keyword evidence="4 10" id="KW-0808">Transferase</keyword>
<evidence type="ECO:0000313" key="10">
    <source>
        <dbReference type="EMBL" id="KAJ4463639.1"/>
    </source>
</evidence>
<evidence type="ECO:0000256" key="1">
    <source>
        <dbReference type="ARBA" id="ARBA00004141"/>
    </source>
</evidence>
<dbReference type="GO" id="GO:0006629">
    <property type="term" value="P:lipid metabolic process"/>
    <property type="evidence" value="ECO:0007669"/>
    <property type="project" value="InterPro"/>
</dbReference>
<feature type="transmembrane region" description="Helical" evidence="8">
    <location>
        <begin position="142"/>
        <end position="164"/>
    </location>
</feature>
<dbReference type="GO" id="GO:0008374">
    <property type="term" value="F:O-acyltransferase activity"/>
    <property type="evidence" value="ECO:0007669"/>
    <property type="project" value="InterPro"/>
</dbReference>
<feature type="transmembrane region" description="Helical" evidence="8">
    <location>
        <begin position="184"/>
        <end position="204"/>
    </location>
</feature>
<dbReference type="GO" id="GO:0016020">
    <property type="term" value="C:membrane"/>
    <property type="evidence" value="ECO:0007669"/>
    <property type="project" value="UniProtKB-SubCell"/>
</dbReference>
<comment type="caution">
    <text evidence="10">The sequence shown here is derived from an EMBL/GenBank/DDBJ whole genome shotgun (WGS) entry which is preliminary data.</text>
</comment>
<dbReference type="Proteomes" id="UP001150238">
    <property type="component" value="Unassembled WGS sequence"/>
</dbReference>
<evidence type="ECO:0000256" key="8">
    <source>
        <dbReference type="SAM" id="Phobius"/>
    </source>
</evidence>
<evidence type="ECO:0000313" key="11">
    <source>
        <dbReference type="Proteomes" id="UP001150238"/>
    </source>
</evidence>
<evidence type="ECO:0000256" key="7">
    <source>
        <dbReference type="ARBA" id="ARBA00023136"/>
    </source>
</evidence>
<keyword evidence="7 8" id="KW-0472">Membrane</keyword>
<keyword evidence="5 8" id="KW-0812">Transmembrane</keyword>
<evidence type="ECO:0000256" key="3">
    <source>
        <dbReference type="ARBA" id="ARBA00007282"/>
    </source>
</evidence>
<keyword evidence="6 8" id="KW-1133">Transmembrane helix</keyword>
<comment type="similarity">
    <text evidence="3">Belongs to the wax synthase family.</text>
</comment>
<sequence>MEYTSPKSEVQTLLFSIRYIFVPAILLACVIAFRCPAWVRLLFFVWCTGHLLQGMSLRTGNTWVDYSNGSTLGGELTKTFYLLFLVNPARDWSHRSDAGKRIDGRPWWKRVYWCLCAAYTMRGVGWNYQVPGVPSPSKMNRYMFLGCTALRVVTAYLLLDIAQYSMQATPFFNDPQTRTSMRSYSYALQAFYMLVCFSVPYGALRFYYYTGAFLAVSTGYSSQEDWPDLFGNWFDAYSVRNMWGKTWHQMLRRHSTSFGKAAAKLLGARPRSALSLIIQLFTAFLVSGVMHSFGDYTVGLQHLGMTLPFFVLQPFAILFEELFIFGLVHPKAQTYHICSLPSPIKRFLGYIWTLSWFTYSSSWYIDPIAQAGFGKDDIVPFSVVRFVVRLVYQHERTNLP</sequence>
<feature type="transmembrane region" description="Helical" evidence="8">
    <location>
        <begin position="12"/>
        <end position="33"/>
    </location>
</feature>
<proteinExistence type="inferred from homology"/>
<reference evidence="10" key="1">
    <citation type="submission" date="2022-08" db="EMBL/GenBank/DDBJ databases">
        <authorList>
            <consortium name="DOE Joint Genome Institute"/>
            <person name="Min B."/>
            <person name="Riley R."/>
            <person name="Sierra-Patev S."/>
            <person name="Naranjo-Ortiz M."/>
            <person name="Looney B."/>
            <person name="Konkel Z."/>
            <person name="Slot J.C."/>
            <person name="Sakamoto Y."/>
            <person name="Steenwyk J.L."/>
            <person name="Rokas A."/>
            <person name="Carro J."/>
            <person name="Camarero S."/>
            <person name="Ferreira P."/>
            <person name="Molpeceres G."/>
            <person name="Ruiz-Duenas F.J."/>
            <person name="Serrano A."/>
            <person name="Henrissat B."/>
            <person name="Drula E."/>
            <person name="Hughes K.W."/>
            <person name="Mata J.L."/>
            <person name="Ishikawa N.K."/>
            <person name="Vargas-Isla R."/>
            <person name="Ushijima S."/>
            <person name="Smith C.A."/>
            <person name="Ahrendt S."/>
            <person name="Andreopoulos W."/>
            <person name="He G."/>
            <person name="Labutti K."/>
            <person name="Lipzen A."/>
            <person name="Ng V."/>
            <person name="Sandor L."/>
            <person name="Barry K."/>
            <person name="Martinez A.T."/>
            <person name="Xiao Y."/>
            <person name="Gibbons J.G."/>
            <person name="Terashima K."/>
            <person name="Hibbett D.S."/>
            <person name="Grigoriev I.V."/>
        </authorList>
    </citation>
    <scope>NUCLEOTIDE SEQUENCE</scope>
    <source>
        <strain evidence="10">Sp2 HRB7682 ss15</strain>
    </source>
</reference>
<evidence type="ECO:0000256" key="2">
    <source>
        <dbReference type="ARBA" id="ARBA00005179"/>
    </source>
</evidence>
<gene>
    <name evidence="10" type="ORF">C8J55DRAFT_443593</name>
</gene>
<name>A0A9W9DCJ9_9AGAR</name>
<comment type="subcellular location">
    <subcellularLocation>
        <location evidence="1">Membrane</location>
        <topology evidence="1">Multi-pass membrane protein</topology>
    </subcellularLocation>
</comment>
<accession>A0A9W9DCJ9</accession>
<dbReference type="PANTHER" id="PTHR31595:SF57">
    <property type="entry name" value="OS04G0481900 PROTEIN"/>
    <property type="match status" value="1"/>
</dbReference>
<dbReference type="AlphaFoldDB" id="A0A9W9DCJ9"/>
<feature type="transmembrane region" description="Helical" evidence="8">
    <location>
        <begin position="273"/>
        <end position="293"/>
    </location>
</feature>
<evidence type="ECO:0000259" key="9">
    <source>
        <dbReference type="Pfam" id="PF13813"/>
    </source>
</evidence>
<protein>
    <submittedName>
        <fullName evidence="10">Membrane bound O-acyl transferase family-domain-containing protein</fullName>
    </submittedName>
</protein>
<evidence type="ECO:0000256" key="6">
    <source>
        <dbReference type="ARBA" id="ARBA00022989"/>
    </source>
</evidence>
<feature type="transmembrane region" description="Helical" evidence="8">
    <location>
        <begin position="305"/>
        <end position="327"/>
    </location>
</feature>
<dbReference type="PROSITE" id="PS51257">
    <property type="entry name" value="PROKAR_LIPOPROTEIN"/>
    <property type="match status" value="1"/>
</dbReference>
<evidence type="ECO:0000256" key="5">
    <source>
        <dbReference type="ARBA" id="ARBA00022692"/>
    </source>
</evidence>
<dbReference type="PANTHER" id="PTHR31595">
    <property type="entry name" value="LONG-CHAIN-ALCOHOL O-FATTY-ACYLTRANSFERASE 3-RELATED"/>
    <property type="match status" value="1"/>
</dbReference>
<comment type="pathway">
    <text evidence="2">Secondary metabolite biosynthesis.</text>
</comment>
<dbReference type="EMBL" id="JANVFS010000068">
    <property type="protein sequence ID" value="KAJ4463639.1"/>
    <property type="molecule type" value="Genomic_DNA"/>
</dbReference>
<dbReference type="Pfam" id="PF13813">
    <property type="entry name" value="MBOAT_2"/>
    <property type="match status" value="1"/>
</dbReference>
<evidence type="ECO:0000256" key="4">
    <source>
        <dbReference type="ARBA" id="ARBA00022679"/>
    </source>
</evidence>
<dbReference type="InterPro" id="IPR044851">
    <property type="entry name" value="Wax_synthase"/>
</dbReference>